<dbReference type="GO" id="GO:0016020">
    <property type="term" value="C:membrane"/>
    <property type="evidence" value="ECO:0007669"/>
    <property type="project" value="InterPro"/>
</dbReference>
<evidence type="ECO:0000256" key="1">
    <source>
        <dbReference type="SAM" id="Phobius"/>
    </source>
</evidence>
<gene>
    <name evidence="3" type="ORF">LNINA_LOCUS8606</name>
</gene>
<organism evidence="3 4">
    <name type="scientific">Leptosia nina</name>
    <dbReference type="NCBI Taxonomy" id="320188"/>
    <lineage>
        <taxon>Eukaryota</taxon>
        <taxon>Metazoa</taxon>
        <taxon>Ecdysozoa</taxon>
        <taxon>Arthropoda</taxon>
        <taxon>Hexapoda</taxon>
        <taxon>Insecta</taxon>
        <taxon>Pterygota</taxon>
        <taxon>Neoptera</taxon>
        <taxon>Endopterygota</taxon>
        <taxon>Lepidoptera</taxon>
        <taxon>Glossata</taxon>
        <taxon>Ditrysia</taxon>
        <taxon>Papilionoidea</taxon>
        <taxon>Pieridae</taxon>
        <taxon>Pierinae</taxon>
        <taxon>Leptosia</taxon>
    </lineage>
</organism>
<feature type="transmembrane region" description="Helical" evidence="1">
    <location>
        <begin position="204"/>
        <end position="223"/>
    </location>
</feature>
<accession>A0AAV1JK57</accession>
<evidence type="ECO:0000313" key="4">
    <source>
        <dbReference type="Proteomes" id="UP001497472"/>
    </source>
</evidence>
<feature type="transmembrane region" description="Helical" evidence="1">
    <location>
        <begin position="229"/>
        <end position="249"/>
    </location>
</feature>
<dbReference type="CDD" id="cd18989">
    <property type="entry name" value="LGIC_ECD_cation"/>
    <property type="match status" value="1"/>
</dbReference>
<sequence>MSSFATQLDTLLAEYDREIMPATPVQIKAALDVRHAAVYERTATVRLLADLHLSWEDKRISWNATEWGCDSSLASADRLWLPDVGILSVGTLESEDDNNLRARLSNDGRISWILRLDISSPITLQLTNWPRDQQVVFFKFGSRSHSTDEMQLQISDLQHATVFESGAWELLRVRGTEASWDGSGVERRVVTWSVTLQRRAAAHALAATTVFTASVLLLIAATFLPPATRLPLCAASATTASLWLISALVRIPGASSVPRAMSLLSTTCVCAGVAAACSAMVIRVARCTEPPPQVLRSLVTAASNIIKLTPPEGSQAECSAWAAAAKLLDYLLLALLLFTLTVVVCIYL</sequence>
<feature type="transmembrane region" description="Helical" evidence="1">
    <location>
        <begin position="261"/>
        <end position="282"/>
    </location>
</feature>
<keyword evidence="1" id="KW-0472">Membrane</keyword>
<dbReference type="InterPro" id="IPR006201">
    <property type="entry name" value="Neur_channel"/>
</dbReference>
<evidence type="ECO:0000259" key="2">
    <source>
        <dbReference type="Pfam" id="PF02931"/>
    </source>
</evidence>
<proteinExistence type="predicted"/>
<comment type="caution">
    <text evidence="3">The sequence shown here is derived from an EMBL/GenBank/DDBJ whole genome shotgun (WGS) entry which is preliminary data.</text>
</comment>
<dbReference type="EMBL" id="CAVLEF010000011">
    <property type="protein sequence ID" value="CAK1549295.1"/>
    <property type="molecule type" value="Genomic_DNA"/>
</dbReference>
<keyword evidence="1" id="KW-1133">Transmembrane helix</keyword>
<dbReference type="SUPFAM" id="SSF63712">
    <property type="entry name" value="Nicotinic receptor ligand binding domain-like"/>
    <property type="match status" value="1"/>
</dbReference>
<keyword evidence="4" id="KW-1185">Reference proteome</keyword>
<dbReference type="Proteomes" id="UP001497472">
    <property type="component" value="Unassembled WGS sequence"/>
</dbReference>
<dbReference type="GO" id="GO:0004888">
    <property type="term" value="F:transmembrane signaling receptor activity"/>
    <property type="evidence" value="ECO:0007669"/>
    <property type="project" value="InterPro"/>
</dbReference>
<dbReference type="GO" id="GO:0005230">
    <property type="term" value="F:extracellular ligand-gated monoatomic ion channel activity"/>
    <property type="evidence" value="ECO:0007669"/>
    <property type="project" value="InterPro"/>
</dbReference>
<evidence type="ECO:0000313" key="3">
    <source>
        <dbReference type="EMBL" id="CAK1549295.1"/>
    </source>
</evidence>
<reference evidence="3 4" key="1">
    <citation type="submission" date="2023-11" db="EMBL/GenBank/DDBJ databases">
        <authorList>
            <person name="Okamura Y."/>
        </authorList>
    </citation>
    <scope>NUCLEOTIDE SEQUENCE [LARGE SCALE GENOMIC DNA]</scope>
</reference>
<feature type="transmembrane region" description="Helical" evidence="1">
    <location>
        <begin position="330"/>
        <end position="347"/>
    </location>
</feature>
<dbReference type="AlphaFoldDB" id="A0AAV1JK57"/>
<dbReference type="InterPro" id="IPR036734">
    <property type="entry name" value="Neur_chan_lig-bd_sf"/>
</dbReference>
<dbReference type="InterPro" id="IPR006202">
    <property type="entry name" value="Neur_chan_lig-bd"/>
</dbReference>
<dbReference type="PANTHER" id="PTHR18945">
    <property type="entry name" value="NEUROTRANSMITTER GATED ION CHANNEL"/>
    <property type="match status" value="1"/>
</dbReference>
<keyword evidence="1" id="KW-0812">Transmembrane</keyword>
<name>A0AAV1JK57_9NEOP</name>
<protein>
    <recommendedName>
        <fullName evidence="2">Neurotransmitter-gated ion-channel ligand-binding domain-containing protein</fullName>
    </recommendedName>
</protein>
<dbReference type="Gene3D" id="2.70.170.10">
    <property type="entry name" value="Neurotransmitter-gated ion-channel ligand-binding domain"/>
    <property type="match status" value="1"/>
</dbReference>
<feature type="domain" description="Neurotransmitter-gated ion-channel ligand-binding" evidence="2">
    <location>
        <begin position="8"/>
        <end position="199"/>
    </location>
</feature>
<dbReference type="Pfam" id="PF02931">
    <property type="entry name" value="Neur_chan_LBD"/>
    <property type="match status" value="1"/>
</dbReference>